<dbReference type="InterPro" id="IPR001270">
    <property type="entry name" value="ClpA/B"/>
</dbReference>
<dbReference type="GO" id="GO:0005524">
    <property type="term" value="F:ATP binding"/>
    <property type="evidence" value="ECO:0007669"/>
    <property type="project" value="UniProtKB-KW"/>
</dbReference>
<dbReference type="PROSITE" id="PS00870">
    <property type="entry name" value="CLPAB_1"/>
    <property type="match status" value="1"/>
</dbReference>
<dbReference type="InterPro" id="IPR027417">
    <property type="entry name" value="P-loop_NTPase"/>
</dbReference>
<dbReference type="SMART" id="SM01086">
    <property type="entry name" value="ClpB_D2-small"/>
    <property type="match status" value="1"/>
</dbReference>
<accession>A0A0F9RX03</accession>
<dbReference type="Pfam" id="PF10431">
    <property type="entry name" value="ClpB_D2-small"/>
    <property type="match status" value="1"/>
</dbReference>
<feature type="coiled-coil region" evidence="5">
    <location>
        <begin position="717"/>
        <end position="748"/>
    </location>
</feature>
<dbReference type="FunFam" id="1.10.8.60:FF:000017">
    <property type="entry name" value="ATP-dependent chaperone ClpB"/>
    <property type="match status" value="1"/>
</dbReference>
<evidence type="ECO:0000256" key="5">
    <source>
        <dbReference type="SAM" id="Coils"/>
    </source>
</evidence>
<organism evidence="9">
    <name type="scientific">marine sediment metagenome</name>
    <dbReference type="NCBI Taxonomy" id="412755"/>
    <lineage>
        <taxon>unclassified sequences</taxon>
        <taxon>metagenomes</taxon>
        <taxon>ecological metagenomes</taxon>
    </lineage>
</organism>
<feature type="domain" description="Clp R" evidence="8">
    <location>
        <begin position="2"/>
        <end position="145"/>
    </location>
</feature>
<dbReference type="InterPro" id="IPR003593">
    <property type="entry name" value="AAA+_ATPase"/>
</dbReference>
<dbReference type="InterPro" id="IPR004176">
    <property type="entry name" value="Clp_R_N"/>
</dbReference>
<dbReference type="FunFam" id="3.40.50.300:FF:000025">
    <property type="entry name" value="ATP-dependent Clp protease subunit"/>
    <property type="match status" value="1"/>
</dbReference>
<name>A0A0F9RX03_9ZZZZ</name>
<evidence type="ECO:0000259" key="7">
    <source>
        <dbReference type="PROSITE" id="PS50151"/>
    </source>
</evidence>
<evidence type="ECO:0000256" key="6">
    <source>
        <dbReference type="SAM" id="MobiDB-lite"/>
    </source>
</evidence>
<keyword evidence="1" id="KW-0677">Repeat</keyword>
<dbReference type="GO" id="GO:0005737">
    <property type="term" value="C:cytoplasm"/>
    <property type="evidence" value="ECO:0007669"/>
    <property type="project" value="TreeGrafter"/>
</dbReference>
<dbReference type="InterPro" id="IPR003959">
    <property type="entry name" value="ATPase_AAA_core"/>
</dbReference>
<evidence type="ECO:0000256" key="4">
    <source>
        <dbReference type="ARBA" id="ARBA00023186"/>
    </source>
</evidence>
<sequence>MFNRFTERAKKVIFLAREEARRLDHDYLGTEHILLGLIREGEGIGAAALQKLAIDLAQVRVEVEKAVGRGGGTLFLGQIPFTPRAKKVLELAVTEARNLGHNYIGTEHLLLGLIREAEGVAAQILTSLGADLSKVREEVSNLLGTKVSPERVAKPSQTPTLDRFGRDLTRLARDGELDPVINRQKEIERLIQILSRRTKNNPVLIGEAGVGKTAIAEGLAQKIFEGSLPEPLLNRRVVTIDLGGIVAGTKYRGEFEKRMERILNEIRKAKNIILFIDEIHTLVGAGAAEGAIDASNILKPALARGELQCIGATTLDEYRKYIERDEALERRFQTIMVNEPTVKETIQILRGLRDKYEAFHRVKITDEALIAATKLSYRYIQGRYLPDKAIDVMDEAAARVRLQFSTRPKELKKIEKELEQLRKEKEAAVKAQEFEKAANMRDKEKNLKDSLSKGKGQWEADKGKKGKQEKVTEKDVAHIVSSWTGVPLRDLTEAESKRLLRMEEAIHVRVVGQEEPIKAIAQSIRRAQAGIKSMKRPIGVFMFLGPTGVGKTYLAQALAEFLFGDEDAIITLDMSEYMEKFSVSRLTGAPPGYVGYEEGGELTEKVRRRPYSVVLLDEIEKAHPDVFNILLQIMDNGRLSDNLGHTVDFRNTVLIMTSNLGAEQIVRGSNLGFQAEKEGALSYEEMKNRVMSELKRSFRPEFLNRLDEVIVFHALNKKEVKKIVDMLLEEKKELLEEKEMNIEITQEARNLIAQEGYDPDFGARPLRRAIQKLIDNSLSEEILKGRFREGENIVIGIKNGNIVFNKKKKSKVGKAKNKMEN</sequence>
<dbReference type="Pfam" id="PF02861">
    <property type="entry name" value="Clp_N"/>
    <property type="match status" value="1"/>
</dbReference>
<comment type="caution">
    <text evidence="9">The sequence shown here is derived from an EMBL/GenBank/DDBJ whole genome shotgun (WGS) entry which is preliminary data.</text>
</comment>
<keyword evidence="3" id="KW-0067">ATP-binding</keyword>
<dbReference type="PROSITE" id="PS51903">
    <property type="entry name" value="CLP_R"/>
    <property type="match status" value="1"/>
</dbReference>
<protein>
    <recommendedName>
        <fullName evidence="10">Clp R domain-containing protein</fullName>
    </recommendedName>
</protein>
<dbReference type="InterPro" id="IPR028299">
    <property type="entry name" value="ClpA/B_CS2"/>
</dbReference>
<feature type="coiled-coil region" evidence="5">
    <location>
        <begin position="411"/>
        <end position="438"/>
    </location>
</feature>
<evidence type="ECO:0000259" key="8">
    <source>
        <dbReference type="PROSITE" id="PS51903"/>
    </source>
</evidence>
<dbReference type="GO" id="GO:0034605">
    <property type="term" value="P:cellular response to heat"/>
    <property type="evidence" value="ECO:0007669"/>
    <property type="project" value="TreeGrafter"/>
</dbReference>
<feature type="domain" description="UVR" evidence="7">
    <location>
        <begin position="415"/>
        <end position="450"/>
    </location>
</feature>
<dbReference type="InterPro" id="IPR041546">
    <property type="entry name" value="ClpA/ClpB_AAA_lid"/>
</dbReference>
<dbReference type="PROSITE" id="PS00871">
    <property type="entry name" value="CLPAB_2"/>
    <property type="match status" value="1"/>
</dbReference>
<dbReference type="Gene3D" id="4.10.860.10">
    <property type="entry name" value="UVR domain"/>
    <property type="match status" value="1"/>
</dbReference>
<dbReference type="Gene3D" id="3.40.50.300">
    <property type="entry name" value="P-loop containing nucleotide triphosphate hydrolases"/>
    <property type="match status" value="2"/>
</dbReference>
<dbReference type="Pfam" id="PF00004">
    <property type="entry name" value="AAA"/>
    <property type="match status" value="1"/>
</dbReference>
<dbReference type="PROSITE" id="PS50151">
    <property type="entry name" value="UVR"/>
    <property type="match status" value="1"/>
</dbReference>
<keyword evidence="5" id="KW-0175">Coiled coil</keyword>
<proteinExistence type="predicted"/>
<dbReference type="InterPro" id="IPR036628">
    <property type="entry name" value="Clp_N_dom_sf"/>
</dbReference>
<evidence type="ECO:0000313" key="9">
    <source>
        <dbReference type="EMBL" id="KKN29471.1"/>
    </source>
</evidence>
<dbReference type="GO" id="GO:0016887">
    <property type="term" value="F:ATP hydrolysis activity"/>
    <property type="evidence" value="ECO:0007669"/>
    <property type="project" value="InterPro"/>
</dbReference>
<dbReference type="InterPro" id="IPR001943">
    <property type="entry name" value="UVR_dom"/>
</dbReference>
<dbReference type="Gene3D" id="1.10.1780.10">
    <property type="entry name" value="Clp, N-terminal domain"/>
    <property type="match status" value="1"/>
</dbReference>
<dbReference type="EMBL" id="LAZR01002486">
    <property type="protein sequence ID" value="KKN29471.1"/>
    <property type="molecule type" value="Genomic_DNA"/>
</dbReference>
<dbReference type="PRINTS" id="PR00300">
    <property type="entry name" value="CLPPROTEASEA"/>
</dbReference>
<dbReference type="InterPro" id="IPR050130">
    <property type="entry name" value="ClpA_ClpB"/>
</dbReference>
<keyword evidence="2" id="KW-0547">Nucleotide-binding</keyword>
<gene>
    <name evidence="9" type="ORF">LCGC14_0843870</name>
</gene>
<reference evidence="9" key="1">
    <citation type="journal article" date="2015" name="Nature">
        <title>Complex archaea that bridge the gap between prokaryotes and eukaryotes.</title>
        <authorList>
            <person name="Spang A."/>
            <person name="Saw J.H."/>
            <person name="Jorgensen S.L."/>
            <person name="Zaremba-Niedzwiedzka K."/>
            <person name="Martijn J."/>
            <person name="Lind A.E."/>
            <person name="van Eijk R."/>
            <person name="Schleper C."/>
            <person name="Guy L."/>
            <person name="Ettema T.J."/>
        </authorList>
    </citation>
    <scope>NUCLEOTIDE SEQUENCE</scope>
</reference>
<dbReference type="InterPro" id="IPR019489">
    <property type="entry name" value="Clp_ATPase_C"/>
</dbReference>
<dbReference type="SMART" id="SM00382">
    <property type="entry name" value="AAA"/>
    <property type="match status" value="2"/>
</dbReference>
<dbReference type="Pfam" id="PF17871">
    <property type="entry name" value="AAA_lid_9"/>
    <property type="match status" value="1"/>
</dbReference>
<evidence type="ECO:0000256" key="1">
    <source>
        <dbReference type="ARBA" id="ARBA00022737"/>
    </source>
</evidence>
<evidence type="ECO:0000256" key="3">
    <source>
        <dbReference type="ARBA" id="ARBA00022840"/>
    </source>
</evidence>
<dbReference type="Pfam" id="PF07724">
    <property type="entry name" value="AAA_2"/>
    <property type="match status" value="1"/>
</dbReference>
<dbReference type="FunFam" id="3.40.50.300:FF:000010">
    <property type="entry name" value="Chaperone clpB 1, putative"/>
    <property type="match status" value="1"/>
</dbReference>
<dbReference type="SUPFAM" id="SSF81923">
    <property type="entry name" value="Double Clp-N motif"/>
    <property type="match status" value="1"/>
</dbReference>
<feature type="region of interest" description="Disordered" evidence="6">
    <location>
        <begin position="439"/>
        <end position="471"/>
    </location>
</feature>
<dbReference type="CDD" id="cd19499">
    <property type="entry name" value="RecA-like_ClpB_Hsp104-like"/>
    <property type="match status" value="1"/>
</dbReference>
<dbReference type="AlphaFoldDB" id="A0A0F9RX03"/>
<dbReference type="Gene3D" id="1.10.8.60">
    <property type="match status" value="2"/>
</dbReference>
<evidence type="ECO:0000256" key="2">
    <source>
        <dbReference type="ARBA" id="ARBA00022741"/>
    </source>
</evidence>
<dbReference type="PANTHER" id="PTHR11638:SF18">
    <property type="entry name" value="HEAT SHOCK PROTEIN 104"/>
    <property type="match status" value="1"/>
</dbReference>
<keyword evidence="4" id="KW-0143">Chaperone</keyword>
<dbReference type="PANTHER" id="PTHR11638">
    <property type="entry name" value="ATP-DEPENDENT CLP PROTEASE"/>
    <property type="match status" value="1"/>
</dbReference>
<evidence type="ECO:0008006" key="10">
    <source>
        <dbReference type="Google" id="ProtNLM"/>
    </source>
</evidence>
<dbReference type="CDD" id="cd00009">
    <property type="entry name" value="AAA"/>
    <property type="match status" value="1"/>
</dbReference>
<dbReference type="SUPFAM" id="SSF52540">
    <property type="entry name" value="P-loop containing nucleoside triphosphate hydrolases"/>
    <property type="match status" value="2"/>
</dbReference>
<dbReference type="InterPro" id="IPR018368">
    <property type="entry name" value="ClpA/B_CS1"/>
</dbReference>